<accession>A0ABW7Z915</accession>
<evidence type="ECO:0000313" key="3">
    <source>
        <dbReference type="EMBL" id="MFI6504655.1"/>
    </source>
</evidence>
<dbReference type="Gene3D" id="3.40.50.720">
    <property type="entry name" value="NAD(P)-binding Rossmann-like Domain"/>
    <property type="match status" value="1"/>
</dbReference>
<dbReference type="Proteomes" id="UP001612741">
    <property type="component" value="Unassembled WGS sequence"/>
</dbReference>
<dbReference type="PRINTS" id="PR00081">
    <property type="entry name" value="GDHRDH"/>
</dbReference>
<name>A0ABW7Z915_9ACTN</name>
<protein>
    <submittedName>
        <fullName evidence="3">SDR family oxidoreductase</fullName>
    </submittedName>
</protein>
<dbReference type="InterPro" id="IPR002347">
    <property type="entry name" value="SDR_fam"/>
</dbReference>
<dbReference type="SUPFAM" id="SSF51735">
    <property type="entry name" value="NAD(P)-binding Rossmann-fold domains"/>
    <property type="match status" value="1"/>
</dbReference>
<evidence type="ECO:0000259" key="2">
    <source>
        <dbReference type="SMART" id="SM00822"/>
    </source>
</evidence>
<organism evidence="3 4">
    <name type="scientific">Nonomuraea typhae</name>
    <dbReference type="NCBI Taxonomy" id="2603600"/>
    <lineage>
        <taxon>Bacteria</taxon>
        <taxon>Bacillati</taxon>
        <taxon>Actinomycetota</taxon>
        <taxon>Actinomycetes</taxon>
        <taxon>Streptosporangiales</taxon>
        <taxon>Streptosporangiaceae</taxon>
        <taxon>Nonomuraea</taxon>
    </lineage>
</organism>
<proteinExistence type="inferred from homology"/>
<evidence type="ECO:0000256" key="1">
    <source>
        <dbReference type="ARBA" id="ARBA00006484"/>
    </source>
</evidence>
<dbReference type="InterPro" id="IPR050259">
    <property type="entry name" value="SDR"/>
</dbReference>
<dbReference type="Pfam" id="PF13561">
    <property type="entry name" value="adh_short_C2"/>
    <property type="match status" value="1"/>
</dbReference>
<dbReference type="EMBL" id="JBITGY010000015">
    <property type="protein sequence ID" value="MFI6504655.1"/>
    <property type="molecule type" value="Genomic_DNA"/>
</dbReference>
<reference evidence="3 4" key="1">
    <citation type="submission" date="2024-10" db="EMBL/GenBank/DDBJ databases">
        <title>The Natural Products Discovery Center: Release of the First 8490 Sequenced Strains for Exploring Actinobacteria Biosynthetic Diversity.</title>
        <authorList>
            <person name="Kalkreuter E."/>
            <person name="Kautsar S.A."/>
            <person name="Yang D."/>
            <person name="Bader C.D."/>
            <person name="Teijaro C.N."/>
            <person name="Fluegel L."/>
            <person name="Davis C.M."/>
            <person name="Simpson J.R."/>
            <person name="Lauterbach L."/>
            <person name="Steele A.D."/>
            <person name="Gui C."/>
            <person name="Meng S."/>
            <person name="Li G."/>
            <person name="Viehrig K."/>
            <person name="Ye F."/>
            <person name="Su P."/>
            <person name="Kiefer A.F."/>
            <person name="Nichols A."/>
            <person name="Cepeda A.J."/>
            <person name="Yan W."/>
            <person name="Fan B."/>
            <person name="Jiang Y."/>
            <person name="Adhikari A."/>
            <person name="Zheng C.-J."/>
            <person name="Schuster L."/>
            <person name="Cowan T.M."/>
            <person name="Smanski M.J."/>
            <person name="Chevrette M.G."/>
            <person name="De Carvalho L.P.S."/>
            <person name="Shen B."/>
        </authorList>
    </citation>
    <scope>NUCLEOTIDE SEQUENCE [LARGE SCALE GENOMIC DNA]</scope>
    <source>
        <strain evidence="3 4">NPDC050545</strain>
    </source>
</reference>
<dbReference type="PANTHER" id="PTHR42879">
    <property type="entry name" value="3-OXOACYL-(ACYL-CARRIER-PROTEIN) REDUCTASE"/>
    <property type="match status" value="1"/>
</dbReference>
<dbReference type="PANTHER" id="PTHR42879:SF2">
    <property type="entry name" value="3-OXOACYL-[ACYL-CARRIER-PROTEIN] REDUCTASE FABG"/>
    <property type="match status" value="1"/>
</dbReference>
<dbReference type="PRINTS" id="PR00080">
    <property type="entry name" value="SDRFAMILY"/>
</dbReference>
<comment type="similarity">
    <text evidence="1">Belongs to the short-chain dehydrogenases/reductases (SDR) family.</text>
</comment>
<dbReference type="InterPro" id="IPR057326">
    <property type="entry name" value="KR_dom"/>
</dbReference>
<gene>
    <name evidence="3" type="ORF">ACIBG2_45220</name>
</gene>
<evidence type="ECO:0000313" key="4">
    <source>
        <dbReference type="Proteomes" id="UP001612741"/>
    </source>
</evidence>
<dbReference type="RefSeq" id="WP_397090478.1">
    <property type="nucleotide sequence ID" value="NZ_JBITGY010000015.1"/>
</dbReference>
<sequence length="242" mass="25087">MADLTGKGALVTGGSRGIGRAIVERLTADGATVVFSYRGDTAAATGVAEETGAHPVQADQAARADLDRLFAEAERVLPGLDILVNNAAVTGLKPIADIDEETYDHVFAVNTKAVFLALQWAARVMRDDGRIVNISTLNTAVPGKTQALYTATKAAVEQFAKVAARELGGRGITANAISPGATDTDMLRAANPPEALQQMSAFTALQRLGRPEDVAAAVAMLCGPDGAWITGQNIRASGGLFV</sequence>
<comment type="caution">
    <text evidence="3">The sequence shown here is derived from an EMBL/GenBank/DDBJ whole genome shotgun (WGS) entry which is preliminary data.</text>
</comment>
<feature type="domain" description="Ketoreductase" evidence="2">
    <location>
        <begin position="7"/>
        <end position="180"/>
    </location>
</feature>
<dbReference type="SMART" id="SM00822">
    <property type="entry name" value="PKS_KR"/>
    <property type="match status" value="1"/>
</dbReference>
<keyword evidence="4" id="KW-1185">Reference proteome</keyword>
<dbReference type="InterPro" id="IPR036291">
    <property type="entry name" value="NAD(P)-bd_dom_sf"/>
</dbReference>